<proteinExistence type="predicted"/>
<evidence type="ECO:0000313" key="7">
    <source>
        <dbReference type="RefSeq" id="XP_021838639.2"/>
    </source>
</evidence>
<dbReference type="GO" id="GO:0005634">
    <property type="term" value="C:nucleus"/>
    <property type="evidence" value="ECO:0000318"/>
    <property type="project" value="GO_Central"/>
</dbReference>
<dbReference type="KEGG" id="soe:110778390"/>
<dbReference type="RefSeq" id="XP_021838639.2">
    <property type="nucleotide sequence ID" value="XM_021982947.2"/>
</dbReference>
<evidence type="ECO:0000313" key="6">
    <source>
        <dbReference type="Proteomes" id="UP000813463"/>
    </source>
</evidence>
<feature type="region of interest" description="Disordered" evidence="4">
    <location>
        <begin position="230"/>
        <end position="255"/>
    </location>
</feature>
<comment type="subcellular location">
    <subcellularLocation>
        <location evidence="1 3">Nucleus</location>
    </subcellularLocation>
</comment>
<protein>
    <submittedName>
        <fullName evidence="7">Zinc finger protein CO3</fullName>
    </submittedName>
</protein>
<gene>
    <name evidence="7" type="primary">LOC110778390</name>
</gene>
<dbReference type="InterPro" id="IPR010402">
    <property type="entry name" value="CCT_domain"/>
</dbReference>
<feature type="domain" description="CCT" evidence="5">
    <location>
        <begin position="192"/>
        <end position="234"/>
    </location>
</feature>
<dbReference type="PANTHER" id="PTHR31319">
    <property type="entry name" value="ZINC FINGER PROTEIN CONSTANS-LIKE 4"/>
    <property type="match status" value="1"/>
</dbReference>
<keyword evidence="6" id="KW-1185">Reference proteome</keyword>
<evidence type="ECO:0000256" key="2">
    <source>
        <dbReference type="ARBA" id="ARBA00023242"/>
    </source>
</evidence>
<dbReference type="AlphaFoldDB" id="A0A9R0HZB5"/>
<reference evidence="6" key="1">
    <citation type="journal article" date="2021" name="Nat. Commun.">
        <title>Genomic analyses provide insights into spinach domestication and the genetic basis of agronomic traits.</title>
        <authorList>
            <person name="Cai X."/>
            <person name="Sun X."/>
            <person name="Xu C."/>
            <person name="Sun H."/>
            <person name="Wang X."/>
            <person name="Ge C."/>
            <person name="Zhang Z."/>
            <person name="Wang Q."/>
            <person name="Fei Z."/>
            <person name="Jiao C."/>
            <person name="Wang Q."/>
        </authorList>
    </citation>
    <scope>NUCLEOTIDE SEQUENCE [LARGE SCALE GENOMIC DNA]</scope>
    <source>
        <strain evidence="6">cv. Varoflay</strain>
    </source>
</reference>
<dbReference type="InterPro" id="IPR045281">
    <property type="entry name" value="CONSTANS-like"/>
</dbReference>
<reference evidence="7" key="2">
    <citation type="submission" date="2025-08" db="UniProtKB">
        <authorList>
            <consortium name="RefSeq"/>
        </authorList>
    </citation>
    <scope>IDENTIFICATION</scope>
    <source>
        <tissue evidence="7">Leaf</tissue>
    </source>
</reference>
<dbReference type="Pfam" id="PF06203">
    <property type="entry name" value="CCT"/>
    <property type="match status" value="1"/>
</dbReference>
<name>A0A9R0HZB5_SPIOL</name>
<organism evidence="6 7">
    <name type="scientific">Spinacia oleracea</name>
    <name type="common">Spinach</name>
    <dbReference type="NCBI Taxonomy" id="3562"/>
    <lineage>
        <taxon>Eukaryota</taxon>
        <taxon>Viridiplantae</taxon>
        <taxon>Streptophyta</taxon>
        <taxon>Embryophyta</taxon>
        <taxon>Tracheophyta</taxon>
        <taxon>Spermatophyta</taxon>
        <taxon>Magnoliopsida</taxon>
        <taxon>eudicotyledons</taxon>
        <taxon>Gunneridae</taxon>
        <taxon>Pentapetalae</taxon>
        <taxon>Caryophyllales</taxon>
        <taxon>Chenopodiaceae</taxon>
        <taxon>Chenopodioideae</taxon>
        <taxon>Anserineae</taxon>
        <taxon>Spinacia</taxon>
    </lineage>
</organism>
<dbReference type="GO" id="GO:0003700">
    <property type="term" value="F:DNA-binding transcription factor activity"/>
    <property type="evidence" value="ECO:0007669"/>
    <property type="project" value="TreeGrafter"/>
</dbReference>
<evidence type="ECO:0000256" key="1">
    <source>
        <dbReference type="ARBA" id="ARBA00004123"/>
    </source>
</evidence>
<dbReference type="GO" id="GO:0009909">
    <property type="term" value="P:regulation of flower development"/>
    <property type="evidence" value="ECO:0000318"/>
    <property type="project" value="GO_Central"/>
</dbReference>
<evidence type="ECO:0000256" key="4">
    <source>
        <dbReference type="SAM" id="MobiDB-lite"/>
    </source>
</evidence>
<dbReference type="Proteomes" id="UP000813463">
    <property type="component" value="Chromosome 1"/>
</dbReference>
<dbReference type="GeneID" id="110778390"/>
<dbReference type="PROSITE" id="PS51017">
    <property type="entry name" value="CCT"/>
    <property type="match status" value="1"/>
</dbReference>
<accession>A0A9R0HZB5</accession>
<evidence type="ECO:0000256" key="3">
    <source>
        <dbReference type="PROSITE-ProRule" id="PRU00357"/>
    </source>
</evidence>
<evidence type="ECO:0000259" key="5">
    <source>
        <dbReference type="PROSITE" id="PS51017"/>
    </source>
</evidence>
<sequence>MLQHAHIQPKPLNNNQLTYILSLCLYSLYLSMASTLPNATYFAPQSNNVNPMNYGLTMWLGQEDCFFPFSTDFGCGLDDNFILSENITNNNNNSVSVDCSSNSSSLVDVHGFGMSGFDYYSGQSNGHSPGSTYDDFDSNGYSMLPTYVPSSTNHYVATPECWGYEGQTKTTQVTESENSSSTKVRRYSAEERKDRILRYLNKRNQRNFRKTIKYACRKTLADRRVRIRGRFAKNHDDDQSPSNSDHPITHHDNNNVVALPFPNAHINKIEQRGDFNDEWLQEAMSNLLYVPYLSSWPPDRTTYRF</sequence>
<dbReference type="PANTHER" id="PTHR31319:SF110">
    <property type="entry name" value="CCT MOTIF FAMILY PROTEIN"/>
    <property type="match status" value="1"/>
</dbReference>
<keyword evidence="2 3" id="KW-0539">Nucleus</keyword>